<keyword evidence="2" id="KW-0663">Pyridoxal phosphate</keyword>
<comment type="caution">
    <text evidence="5">The sequence shown here is derived from an EMBL/GenBank/DDBJ whole genome shotgun (WGS) entry which is preliminary data.</text>
</comment>
<dbReference type="PANTHER" id="PTHR48078">
    <property type="entry name" value="THREONINE DEHYDRATASE, MITOCHONDRIAL-RELATED"/>
    <property type="match status" value="1"/>
</dbReference>
<dbReference type="Gene3D" id="3.40.50.1100">
    <property type="match status" value="2"/>
</dbReference>
<dbReference type="GO" id="GO:0004794">
    <property type="term" value="F:threonine deaminase activity"/>
    <property type="evidence" value="ECO:0007669"/>
    <property type="project" value="TreeGrafter"/>
</dbReference>
<dbReference type="GO" id="GO:0003941">
    <property type="term" value="F:L-serine ammonia-lyase activity"/>
    <property type="evidence" value="ECO:0007669"/>
    <property type="project" value="TreeGrafter"/>
</dbReference>
<evidence type="ECO:0000259" key="4">
    <source>
        <dbReference type="Pfam" id="PF00291"/>
    </source>
</evidence>
<dbReference type="PANTHER" id="PTHR48078:SF6">
    <property type="entry name" value="L-THREONINE DEHYDRATASE CATABOLIC TDCB"/>
    <property type="match status" value="1"/>
</dbReference>
<dbReference type="OrthoDB" id="4408011at2"/>
<organism evidence="5 6">
    <name type="scientific">Amycolatopsis acidiphila</name>
    <dbReference type="NCBI Taxonomy" id="715473"/>
    <lineage>
        <taxon>Bacteria</taxon>
        <taxon>Bacillati</taxon>
        <taxon>Actinomycetota</taxon>
        <taxon>Actinomycetes</taxon>
        <taxon>Pseudonocardiales</taxon>
        <taxon>Pseudonocardiaceae</taxon>
        <taxon>Amycolatopsis</taxon>
    </lineage>
</organism>
<protein>
    <submittedName>
        <fullName evidence="5">Pyridoxal-phosphate dependent enzyme</fullName>
    </submittedName>
</protein>
<dbReference type="SUPFAM" id="SSF53686">
    <property type="entry name" value="Tryptophan synthase beta subunit-like PLP-dependent enzymes"/>
    <property type="match status" value="1"/>
</dbReference>
<dbReference type="InterPro" id="IPR036052">
    <property type="entry name" value="TrpB-like_PALP_sf"/>
</dbReference>
<dbReference type="EMBL" id="VJZA01000035">
    <property type="protein sequence ID" value="TVT20463.1"/>
    <property type="molecule type" value="Genomic_DNA"/>
</dbReference>
<evidence type="ECO:0000313" key="5">
    <source>
        <dbReference type="EMBL" id="TVT20463.1"/>
    </source>
</evidence>
<dbReference type="Proteomes" id="UP000318578">
    <property type="component" value="Unassembled WGS sequence"/>
</dbReference>
<feature type="domain" description="Tryptophan synthase beta chain-like PALP" evidence="4">
    <location>
        <begin position="26"/>
        <end position="255"/>
    </location>
</feature>
<dbReference type="RefSeq" id="WP_144641113.1">
    <property type="nucleotide sequence ID" value="NZ_BNAX01000001.1"/>
</dbReference>
<name>A0A558A877_9PSEU</name>
<evidence type="ECO:0000256" key="1">
    <source>
        <dbReference type="ARBA" id="ARBA00001933"/>
    </source>
</evidence>
<dbReference type="GO" id="GO:0006565">
    <property type="term" value="P:L-serine catabolic process"/>
    <property type="evidence" value="ECO:0007669"/>
    <property type="project" value="TreeGrafter"/>
</dbReference>
<sequence>MTTLGLPGSGTGIDEEMLDGAWEVVSRHLPPTPLIPFPQAGFPVPVYLKYDGAQPMGTFKVRGALAALTAYGAAGKPVVTASVGNHALGMAYGSRLLSVDSTVVVPKTAAPVKIAALGRYPINLVLEGDDFDGAERHALDLGRNGMRYVSAYTDRYVIAGQSTLATEVANVLDEDFTVVVPAGGGGLLSGVALGARRAKQDVRVVGVEADACRALSTAVAAGHVVPVPMGETIADGLYGNLEPSSITPRIVRDCGSSSDTWPRSRSGGRSGSWWPVRDWWPRARPRPLWPRCATTWCPWAGRNSSTTALAGILRED</sequence>
<dbReference type="GO" id="GO:0009097">
    <property type="term" value="P:isoleucine biosynthetic process"/>
    <property type="evidence" value="ECO:0007669"/>
    <property type="project" value="TreeGrafter"/>
</dbReference>
<evidence type="ECO:0000256" key="3">
    <source>
        <dbReference type="ARBA" id="ARBA00023239"/>
    </source>
</evidence>
<evidence type="ECO:0000256" key="2">
    <source>
        <dbReference type="ARBA" id="ARBA00022898"/>
    </source>
</evidence>
<dbReference type="Pfam" id="PF00291">
    <property type="entry name" value="PALP"/>
    <property type="match status" value="1"/>
</dbReference>
<dbReference type="GO" id="GO:0006567">
    <property type="term" value="P:L-threonine catabolic process"/>
    <property type="evidence" value="ECO:0007669"/>
    <property type="project" value="TreeGrafter"/>
</dbReference>
<dbReference type="InterPro" id="IPR001926">
    <property type="entry name" value="TrpB-like_PALP"/>
</dbReference>
<evidence type="ECO:0000313" key="6">
    <source>
        <dbReference type="Proteomes" id="UP000318578"/>
    </source>
</evidence>
<dbReference type="AlphaFoldDB" id="A0A558A877"/>
<gene>
    <name evidence="5" type="ORF">FNH06_20165</name>
</gene>
<reference evidence="5 6" key="1">
    <citation type="submission" date="2019-07" db="EMBL/GenBank/DDBJ databases">
        <title>New species of Amycolatopsis and Streptomyces.</title>
        <authorList>
            <person name="Duangmal K."/>
            <person name="Teo W.F.A."/>
            <person name="Lipun K."/>
        </authorList>
    </citation>
    <scope>NUCLEOTIDE SEQUENCE [LARGE SCALE GENOMIC DNA]</scope>
    <source>
        <strain evidence="5 6">JCM 30562</strain>
    </source>
</reference>
<accession>A0A558A877</accession>
<comment type="cofactor">
    <cofactor evidence="1">
        <name>pyridoxal 5'-phosphate</name>
        <dbReference type="ChEBI" id="CHEBI:597326"/>
    </cofactor>
</comment>
<dbReference type="InterPro" id="IPR050147">
    <property type="entry name" value="Ser/Thr_Dehydratase"/>
</dbReference>
<keyword evidence="3" id="KW-0456">Lyase</keyword>
<proteinExistence type="predicted"/>
<keyword evidence="6" id="KW-1185">Reference proteome</keyword>